<dbReference type="InterPro" id="IPR001878">
    <property type="entry name" value="Znf_CCHC"/>
</dbReference>
<gene>
    <name evidence="3" type="ORF">g.37309</name>
</gene>
<dbReference type="SUPFAM" id="SSF57756">
    <property type="entry name" value="Retrovirus zinc finger-like domains"/>
    <property type="match status" value="1"/>
</dbReference>
<evidence type="ECO:0000259" key="2">
    <source>
        <dbReference type="PROSITE" id="PS50158"/>
    </source>
</evidence>
<evidence type="ECO:0000256" key="1">
    <source>
        <dbReference type="PROSITE-ProRule" id="PRU00047"/>
    </source>
</evidence>
<feature type="non-terminal residue" evidence="3">
    <location>
        <position position="188"/>
    </location>
</feature>
<keyword evidence="1" id="KW-0479">Metal-binding</keyword>
<organism evidence="3">
    <name type="scientific">Cuerna arida</name>
    <dbReference type="NCBI Taxonomy" id="1464854"/>
    <lineage>
        <taxon>Eukaryota</taxon>
        <taxon>Metazoa</taxon>
        <taxon>Ecdysozoa</taxon>
        <taxon>Arthropoda</taxon>
        <taxon>Hexapoda</taxon>
        <taxon>Insecta</taxon>
        <taxon>Pterygota</taxon>
        <taxon>Neoptera</taxon>
        <taxon>Paraneoptera</taxon>
        <taxon>Hemiptera</taxon>
        <taxon>Auchenorrhyncha</taxon>
        <taxon>Membracoidea</taxon>
        <taxon>Cicadellidae</taxon>
        <taxon>Cicadellinae</taxon>
        <taxon>Proconiini</taxon>
        <taxon>Cuerna</taxon>
    </lineage>
</organism>
<dbReference type="PROSITE" id="PS50158">
    <property type="entry name" value="ZF_CCHC"/>
    <property type="match status" value="1"/>
</dbReference>
<accession>A0A1B6FTH1</accession>
<dbReference type="Pfam" id="PF14223">
    <property type="entry name" value="Retrotran_gag_2"/>
    <property type="match status" value="1"/>
</dbReference>
<dbReference type="GO" id="GO:0008270">
    <property type="term" value="F:zinc ion binding"/>
    <property type="evidence" value="ECO:0007669"/>
    <property type="project" value="UniProtKB-KW"/>
</dbReference>
<protein>
    <recommendedName>
        <fullName evidence="2">CCHC-type domain-containing protein</fullName>
    </recommendedName>
</protein>
<dbReference type="Pfam" id="PF00098">
    <property type="entry name" value="zf-CCHC"/>
    <property type="match status" value="1"/>
</dbReference>
<dbReference type="EMBL" id="GECZ01016281">
    <property type="protein sequence ID" value="JAS53488.1"/>
    <property type="molecule type" value="Transcribed_RNA"/>
</dbReference>
<keyword evidence="1" id="KW-0863">Zinc-finger</keyword>
<sequence length="188" mass="21726">MILSLETNPLLRVSSCSTAKEMWEKLVQIFDVKSTENIDILRNKFHNITWEPALGMNGHLAKFDEIQNQLTIFGKPINEDDLCTRLLQNLQKEYDHIYVTWHDTPKEMKMWDTLQKKCLNFELRLKDRDEVDVAVAMVSKMKVSGKQQKYIKGKNLKKAEVGLIKCFSCGKAGHVSKNCRTGIICFKC</sequence>
<name>A0A1B6FTH1_9HEMI</name>
<dbReference type="Gene3D" id="4.10.60.10">
    <property type="entry name" value="Zinc finger, CCHC-type"/>
    <property type="match status" value="1"/>
</dbReference>
<dbReference type="AlphaFoldDB" id="A0A1B6FTH1"/>
<reference evidence="3" key="1">
    <citation type="submission" date="2015-11" db="EMBL/GenBank/DDBJ databases">
        <title>De novo transcriptome assembly of four potential Pierce s Disease insect vectors from Arizona vineyards.</title>
        <authorList>
            <person name="Tassone E.E."/>
        </authorList>
    </citation>
    <scope>NUCLEOTIDE SEQUENCE</scope>
</reference>
<feature type="domain" description="CCHC-type" evidence="2">
    <location>
        <begin position="165"/>
        <end position="180"/>
    </location>
</feature>
<proteinExistence type="predicted"/>
<evidence type="ECO:0000313" key="3">
    <source>
        <dbReference type="EMBL" id="JAS53488.1"/>
    </source>
</evidence>
<dbReference type="InterPro" id="IPR036875">
    <property type="entry name" value="Znf_CCHC_sf"/>
</dbReference>
<dbReference type="SMART" id="SM00343">
    <property type="entry name" value="ZnF_C2HC"/>
    <property type="match status" value="1"/>
</dbReference>
<dbReference type="GO" id="GO:0003676">
    <property type="term" value="F:nucleic acid binding"/>
    <property type="evidence" value="ECO:0007669"/>
    <property type="project" value="InterPro"/>
</dbReference>
<keyword evidence="1" id="KW-0862">Zinc</keyword>